<dbReference type="SMART" id="SM00418">
    <property type="entry name" value="HTH_ARSR"/>
    <property type="match status" value="1"/>
</dbReference>
<dbReference type="SUPFAM" id="SSF46785">
    <property type="entry name" value="Winged helix' DNA-binding domain"/>
    <property type="match status" value="1"/>
</dbReference>
<dbReference type="InterPro" id="IPR036390">
    <property type="entry name" value="WH_DNA-bd_sf"/>
</dbReference>
<dbReference type="Gene3D" id="1.10.10.10">
    <property type="entry name" value="Winged helix-like DNA-binding domain superfamily/Winged helix DNA-binding domain"/>
    <property type="match status" value="1"/>
</dbReference>
<sequence>MLERLKLINHPVRMRICQALHRARLSTTQLHAILKDVPKPSLYRHLRILLKNNLIQVVDRRQVNGIEEKIYSIDEAALEIRPQEIKSKADLSVLAEFASIYISAARDEFLSHLAQNDSADLSTYIFHDFAFYATDEEFSQLKHTLWQILADLETRAPAERRTRRRLLIVAHPSQAPTLSSPNFECEEPSDETA</sequence>
<dbReference type="CDD" id="cd00090">
    <property type="entry name" value="HTH_ARSR"/>
    <property type="match status" value="1"/>
</dbReference>
<protein>
    <recommendedName>
        <fullName evidence="1">HTH arsR-type domain-containing protein</fullName>
    </recommendedName>
</protein>
<dbReference type="Proteomes" id="UP000229681">
    <property type="component" value="Unassembled WGS sequence"/>
</dbReference>
<dbReference type="InterPro" id="IPR036388">
    <property type="entry name" value="WH-like_DNA-bd_sf"/>
</dbReference>
<evidence type="ECO:0000259" key="1">
    <source>
        <dbReference type="SMART" id="SM00418"/>
    </source>
</evidence>
<dbReference type="AlphaFoldDB" id="A0A2M8PBA9"/>
<accession>A0A2M8PBA9</accession>
<name>A0A2M8PBA9_9CHLR</name>
<evidence type="ECO:0000313" key="2">
    <source>
        <dbReference type="EMBL" id="PJF34843.1"/>
    </source>
</evidence>
<comment type="caution">
    <text evidence="2">The sequence shown here is derived from an EMBL/GenBank/DDBJ whole genome shotgun (WGS) entry which is preliminary data.</text>
</comment>
<dbReference type="InterPro" id="IPR001845">
    <property type="entry name" value="HTH_ArsR_DNA-bd_dom"/>
</dbReference>
<feature type="domain" description="HTH arsR-type" evidence="1">
    <location>
        <begin position="3"/>
        <end position="86"/>
    </location>
</feature>
<evidence type="ECO:0000313" key="3">
    <source>
        <dbReference type="Proteomes" id="UP000229681"/>
    </source>
</evidence>
<dbReference type="InterPro" id="IPR011991">
    <property type="entry name" value="ArsR-like_HTH"/>
</dbReference>
<dbReference type="GO" id="GO:0003700">
    <property type="term" value="F:DNA-binding transcription factor activity"/>
    <property type="evidence" value="ECO:0007669"/>
    <property type="project" value="InterPro"/>
</dbReference>
<proteinExistence type="predicted"/>
<reference evidence="2 3" key="1">
    <citation type="submission" date="2017-11" db="EMBL/GenBank/DDBJ databases">
        <title>Evolution of Phototrophy in the Chloroflexi Phylum Driven by Horizontal Gene Transfer.</title>
        <authorList>
            <person name="Ward L.M."/>
            <person name="Hemp J."/>
            <person name="Shih P.M."/>
            <person name="Mcglynn S.E."/>
            <person name="Fischer W."/>
        </authorList>
    </citation>
    <scope>NUCLEOTIDE SEQUENCE [LARGE SCALE GENOMIC DNA]</scope>
    <source>
        <strain evidence="2">JP3_13</strain>
    </source>
</reference>
<gene>
    <name evidence="2" type="ORF">CUN49_13575</name>
</gene>
<dbReference type="Gene3D" id="6.10.140.2180">
    <property type="match status" value="1"/>
</dbReference>
<dbReference type="Pfam" id="PF12840">
    <property type="entry name" value="HTH_20"/>
    <property type="match status" value="1"/>
</dbReference>
<dbReference type="EMBL" id="PGTM01000259">
    <property type="protein sequence ID" value="PJF34843.1"/>
    <property type="molecule type" value="Genomic_DNA"/>
</dbReference>
<organism evidence="2 3">
    <name type="scientific">Candidatus Thermofonsia Clade 1 bacterium</name>
    <dbReference type="NCBI Taxonomy" id="2364210"/>
    <lineage>
        <taxon>Bacteria</taxon>
        <taxon>Bacillati</taxon>
        <taxon>Chloroflexota</taxon>
        <taxon>Candidatus Thermofontia</taxon>
        <taxon>Candidatus Thermofonsia Clade 1</taxon>
    </lineage>
</organism>